<dbReference type="Pfam" id="PF03235">
    <property type="entry name" value="GmrSD_N"/>
    <property type="match status" value="1"/>
</dbReference>
<name>A0A7K0KFL6_9BACT</name>
<keyword evidence="3" id="KW-1185">Reference proteome</keyword>
<sequence>MEEQNNDIQRKAVGELLDGRTFVIPSYQRGYRWKKKQVIDLLNDLYSFACKSEGEDGEFYCLQPIIVQENGESKWEVVDGQQRLTTIYILLRYILRKLRYHDEKEFYDDYRKKLFHLEYETRQGSEQFFDKMDEDISKTNVIDYAYIINAYHHIDEWFSEPKGAAALYEHYKPASINSPKGYAEELLKLLLNDGDNKGRSVQFIWYELSRQQEDGKPKNPIDEFVRINNGKIALTNAELIKGLFLQKKNFGSGEEDLKQIEIAMEWENIENELHRDDFWYYIRKKETAPDEVLPNRIDYLFSIEYKTDEKNWIGQSTVEKDNDDLNLKRLNQELSDKDRLFIYYNQKFEGLEGNALHKKIHEEWQKVLVCFRTLQDWYNDPEIYNYVGYLSQCGVEISAIYHHYVMMDDTEERDDFIRYLKEQVKYTLRGVKVQPSENKMEFPHGMIANSYKGGREGIYNALLFLNINMMNQQLKNATSHDSNIYKFPFDVFVSQNWDIEHIDSYTTNPLKKQQDQKKWLETEINGLGDELKEEDKTEVELLMSEAKYKEAIATLQKALDEDMDATEEEKNSIGNLTLLDSTTNRQYHNDLFILKRNRILNRIKGGIFVPSTTLYVFAKLFDESGKDLTKWRHDDKVKYHNYILKSLGDYISKEGLENE</sequence>
<evidence type="ECO:0000259" key="1">
    <source>
        <dbReference type="Pfam" id="PF03235"/>
    </source>
</evidence>
<gene>
    <name evidence="2" type="ORF">FYJ73_08175</name>
</gene>
<dbReference type="CDD" id="cd16387">
    <property type="entry name" value="ParB_N_Srx"/>
    <property type="match status" value="1"/>
</dbReference>
<dbReference type="RefSeq" id="WP_154534231.1">
    <property type="nucleotide sequence ID" value="NZ_VUNG01000019.1"/>
</dbReference>
<protein>
    <submittedName>
        <fullName evidence="2">DUF262 domain-containing protein</fullName>
    </submittedName>
</protein>
<dbReference type="InterPro" id="IPR004919">
    <property type="entry name" value="GmrSD_N"/>
</dbReference>
<evidence type="ECO:0000313" key="2">
    <source>
        <dbReference type="EMBL" id="MST84644.1"/>
    </source>
</evidence>
<dbReference type="Proteomes" id="UP000438914">
    <property type="component" value="Unassembled WGS sequence"/>
</dbReference>
<dbReference type="EMBL" id="VUNG01000019">
    <property type="protein sequence ID" value="MST84644.1"/>
    <property type="molecule type" value="Genomic_DNA"/>
</dbReference>
<organism evidence="2 3">
    <name type="scientific">Hallella mizrahii</name>
    <dbReference type="NCBI Taxonomy" id="2606637"/>
    <lineage>
        <taxon>Bacteria</taxon>
        <taxon>Pseudomonadati</taxon>
        <taxon>Bacteroidota</taxon>
        <taxon>Bacteroidia</taxon>
        <taxon>Bacteroidales</taxon>
        <taxon>Prevotellaceae</taxon>
        <taxon>Hallella</taxon>
    </lineage>
</organism>
<accession>A0A7K0KFL6</accession>
<dbReference type="PANTHER" id="PTHR35149">
    <property type="entry name" value="SLL5132 PROTEIN"/>
    <property type="match status" value="1"/>
</dbReference>
<reference evidence="2 3" key="1">
    <citation type="submission" date="2019-08" db="EMBL/GenBank/DDBJ databases">
        <title>In-depth cultivation of the pig gut microbiome towards novel bacterial diversity and tailored functional studies.</title>
        <authorList>
            <person name="Wylensek D."/>
            <person name="Hitch T.C.A."/>
            <person name="Clavel T."/>
        </authorList>
    </citation>
    <scope>NUCLEOTIDE SEQUENCE [LARGE SCALE GENOMIC DNA]</scope>
    <source>
        <strain evidence="2 3">LKV-178-WT-2A</strain>
    </source>
</reference>
<comment type="caution">
    <text evidence="2">The sequence shown here is derived from an EMBL/GenBank/DDBJ whole genome shotgun (WGS) entry which is preliminary data.</text>
</comment>
<dbReference type="AlphaFoldDB" id="A0A7K0KFL6"/>
<dbReference type="PANTHER" id="PTHR35149:SF1">
    <property type="entry name" value="DUF5655 DOMAIN-CONTAINING PROTEIN"/>
    <property type="match status" value="1"/>
</dbReference>
<feature type="domain" description="GmrSD restriction endonucleases N-terminal" evidence="1">
    <location>
        <begin position="14"/>
        <end position="244"/>
    </location>
</feature>
<evidence type="ECO:0000313" key="3">
    <source>
        <dbReference type="Proteomes" id="UP000438914"/>
    </source>
</evidence>
<proteinExistence type="predicted"/>